<dbReference type="CDD" id="cd03428">
    <property type="entry name" value="NUDIX_Ap4A_Nudt2"/>
    <property type="match status" value="1"/>
</dbReference>
<dbReference type="GO" id="GO:0006754">
    <property type="term" value="P:ATP biosynthetic process"/>
    <property type="evidence" value="ECO:0007669"/>
    <property type="project" value="TreeGrafter"/>
</dbReference>
<dbReference type="InterPro" id="IPR003565">
    <property type="entry name" value="Tetra_PHTase"/>
</dbReference>
<evidence type="ECO:0000256" key="5">
    <source>
        <dbReference type="ARBA" id="ARBA00032644"/>
    </source>
</evidence>
<dbReference type="InterPro" id="IPR000086">
    <property type="entry name" value="NUDIX_hydrolase_dom"/>
</dbReference>
<dbReference type="Proteomes" id="UP000885797">
    <property type="component" value="Unassembled WGS sequence"/>
</dbReference>
<dbReference type="PROSITE" id="PS51462">
    <property type="entry name" value="NUDIX"/>
    <property type="match status" value="1"/>
</dbReference>
<dbReference type="GO" id="GO:0004081">
    <property type="term" value="F:bis(5'-nucleosyl)-tetraphosphatase (asymmetrical) activity"/>
    <property type="evidence" value="ECO:0007669"/>
    <property type="project" value="TreeGrafter"/>
</dbReference>
<comment type="similarity">
    <text evidence="1 6">Belongs to the Nudix hydrolase family.</text>
</comment>
<dbReference type="AlphaFoldDB" id="A0A7V2WTD9"/>
<evidence type="ECO:0000313" key="8">
    <source>
        <dbReference type="EMBL" id="HFC47155.1"/>
    </source>
</evidence>
<dbReference type="PROSITE" id="PS00893">
    <property type="entry name" value="NUDIX_BOX"/>
    <property type="match status" value="1"/>
</dbReference>
<dbReference type="InterPro" id="IPR020084">
    <property type="entry name" value="NUDIX_hydrolase_CS"/>
</dbReference>
<accession>A0A7V2WTD9</accession>
<gene>
    <name evidence="8" type="ORF">ENJ63_04660</name>
</gene>
<sequence>MINKNFIGGVGMVLSAGVIVVRREDGEWYYLLLRAFGYWDFPKGIVEEGEDPLDAAIREVEEETGINDLTFHWGPVYKESAPYLGGRKKARYYVAETKTKDVELRVNPELGHPEHDAYRWVDFDEAMAMLAERVKPCITWARDLIESQPPGAQDMDEGR</sequence>
<proteinExistence type="inferred from homology"/>
<keyword evidence="3" id="KW-0547">Nucleotide-binding</keyword>
<dbReference type="InterPro" id="IPR015797">
    <property type="entry name" value="NUDIX_hydrolase-like_dom_sf"/>
</dbReference>
<keyword evidence="4 6" id="KW-0378">Hydrolase</keyword>
<dbReference type="InterPro" id="IPR020476">
    <property type="entry name" value="Nudix_hydrolase"/>
</dbReference>
<dbReference type="PANTHER" id="PTHR21340:SF0">
    <property type="entry name" value="BIS(5'-NUCLEOSYL)-TETRAPHOSPHATASE [ASYMMETRICAL]"/>
    <property type="match status" value="1"/>
</dbReference>
<evidence type="ECO:0000256" key="2">
    <source>
        <dbReference type="ARBA" id="ARBA00018911"/>
    </source>
</evidence>
<dbReference type="PRINTS" id="PR00502">
    <property type="entry name" value="NUDIXFAMILY"/>
</dbReference>
<dbReference type="EMBL" id="DRND01000372">
    <property type="protein sequence ID" value="HFC47155.1"/>
    <property type="molecule type" value="Genomic_DNA"/>
</dbReference>
<evidence type="ECO:0000256" key="1">
    <source>
        <dbReference type="ARBA" id="ARBA00005582"/>
    </source>
</evidence>
<dbReference type="SUPFAM" id="SSF55811">
    <property type="entry name" value="Nudix"/>
    <property type="match status" value="1"/>
</dbReference>
<evidence type="ECO:0000259" key="7">
    <source>
        <dbReference type="PROSITE" id="PS51462"/>
    </source>
</evidence>
<comment type="caution">
    <text evidence="8">The sequence shown here is derived from an EMBL/GenBank/DDBJ whole genome shotgun (WGS) entry which is preliminary data.</text>
</comment>
<evidence type="ECO:0000256" key="4">
    <source>
        <dbReference type="ARBA" id="ARBA00022801"/>
    </source>
</evidence>
<dbReference type="Gene3D" id="3.90.79.10">
    <property type="entry name" value="Nucleoside Triphosphate Pyrophosphohydrolase"/>
    <property type="match status" value="1"/>
</dbReference>
<evidence type="ECO:0000256" key="3">
    <source>
        <dbReference type="ARBA" id="ARBA00022741"/>
    </source>
</evidence>
<dbReference type="GO" id="GO:0000166">
    <property type="term" value="F:nucleotide binding"/>
    <property type="evidence" value="ECO:0007669"/>
    <property type="project" value="UniProtKB-KW"/>
</dbReference>
<evidence type="ECO:0000256" key="6">
    <source>
        <dbReference type="RuleBase" id="RU003476"/>
    </source>
</evidence>
<dbReference type="GO" id="GO:0006167">
    <property type="term" value="P:AMP biosynthetic process"/>
    <property type="evidence" value="ECO:0007669"/>
    <property type="project" value="TreeGrafter"/>
</dbReference>
<reference evidence="8" key="1">
    <citation type="journal article" date="2020" name="mSystems">
        <title>Genome- and Community-Level Interaction Insights into Carbon Utilization and Element Cycling Functions of Hydrothermarchaeota in Hydrothermal Sediment.</title>
        <authorList>
            <person name="Zhou Z."/>
            <person name="Liu Y."/>
            <person name="Xu W."/>
            <person name="Pan J."/>
            <person name="Luo Z.H."/>
            <person name="Li M."/>
        </authorList>
    </citation>
    <scope>NUCLEOTIDE SEQUENCE [LARGE SCALE GENOMIC DNA]</scope>
    <source>
        <strain evidence="8">HyVt-503</strain>
    </source>
</reference>
<organism evidence="8">
    <name type="scientific">Dissulfuribacter thermophilus</name>
    <dbReference type="NCBI Taxonomy" id="1156395"/>
    <lineage>
        <taxon>Bacteria</taxon>
        <taxon>Pseudomonadati</taxon>
        <taxon>Thermodesulfobacteriota</taxon>
        <taxon>Dissulfuribacteria</taxon>
        <taxon>Dissulfuribacterales</taxon>
        <taxon>Dissulfuribacteraceae</taxon>
        <taxon>Dissulfuribacter</taxon>
    </lineage>
</organism>
<dbReference type="PANTHER" id="PTHR21340">
    <property type="entry name" value="DIADENOSINE 5,5-P1,P4-TETRAPHOSPHATE PYROPHOSPHOHYDROLASE MUTT"/>
    <property type="match status" value="1"/>
</dbReference>
<dbReference type="InterPro" id="IPR051325">
    <property type="entry name" value="Nudix_hydrolase_domain"/>
</dbReference>
<feature type="domain" description="Nudix hydrolase" evidence="7">
    <location>
        <begin position="11"/>
        <end position="143"/>
    </location>
</feature>
<dbReference type="Pfam" id="PF00293">
    <property type="entry name" value="NUDIX"/>
    <property type="match status" value="1"/>
</dbReference>
<protein>
    <recommendedName>
        <fullName evidence="2">Bis(5'-nucleosyl)-tetraphosphatase [asymmetrical]</fullName>
    </recommendedName>
    <alternativeName>
        <fullName evidence="5">Diadenosine 5',5'''-P1,P4-tetraphosphate asymmetrical hydrolase</fullName>
    </alternativeName>
</protein>
<name>A0A7V2WTD9_9BACT</name>